<evidence type="ECO:0000259" key="13">
    <source>
        <dbReference type="PROSITE" id="PS50903"/>
    </source>
</evidence>
<evidence type="ECO:0000256" key="7">
    <source>
        <dbReference type="ARBA" id="ARBA00022448"/>
    </source>
</evidence>
<evidence type="ECO:0000256" key="3">
    <source>
        <dbReference type="ARBA" id="ARBA00002792"/>
    </source>
</evidence>
<evidence type="ECO:0000256" key="1">
    <source>
        <dbReference type="ARBA" id="ARBA00001965"/>
    </source>
</evidence>
<keyword evidence="15" id="KW-1185">Reference proteome</keyword>
<keyword evidence="11" id="KW-0249">Electron transport</keyword>
<evidence type="ECO:0000256" key="2">
    <source>
        <dbReference type="ARBA" id="ARBA00001974"/>
    </source>
</evidence>
<dbReference type="PROSITE" id="PS00202">
    <property type="entry name" value="RUBREDOXIN"/>
    <property type="match status" value="1"/>
</dbReference>
<evidence type="ECO:0000313" key="14">
    <source>
        <dbReference type="EMBL" id="QXZ22069.1"/>
    </source>
</evidence>
<sequence length="445" mass="49399">MKNTQTTAIEWKKYICRACGLIYDEALGDPDSGLVAGTRFEDIPDDWECPLCGVTKLDFEPYVALDYTSISADSSPFIKNSAEQIIIVGAGLAGWSAAENIRRLDLNRPITIISACEANVYHKPELSVAFSRQRTPDQLVKESAIDKAKRLNVQLVTHCFVTGINVQAKMIRTTRGMFSYHKLILAQGAQSFLPAPFSPKTCWRINNLNHWKALSNRLNSEASIALVGAGMIGCELAEDLASSGHRVHLIERNAYPLSTLLPTCAGQKLVGEQEKIGIQFYGNTQVKRIEEKGSKKVLYLDHGETLTVDLIIVSLGLRTDSRLAKQVGLAFENGYVVDPMTLQTSQPDIYALGDCISLNGSPCRFIEPIAKQAQAISHHILEKEHTGYQHSIPLIKLKTKTVFIEIQGSPKTDLPWESIEDHTGMLHMQQRHQTTITAEFKMAHK</sequence>
<organism evidence="14 15">
    <name type="scientific">Acinetobacter septicus</name>
    <dbReference type="NCBI Taxonomy" id="465797"/>
    <lineage>
        <taxon>Bacteria</taxon>
        <taxon>Pseudomonadati</taxon>
        <taxon>Pseudomonadota</taxon>
        <taxon>Gammaproteobacteria</taxon>
        <taxon>Moraxellales</taxon>
        <taxon>Moraxellaceae</taxon>
        <taxon>Acinetobacter</taxon>
    </lineage>
</organism>
<comment type="cofactor">
    <cofactor evidence="2">
        <name>FAD</name>
        <dbReference type="ChEBI" id="CHEBI:57692"/>
    </cofactor>
</comment>
<keyword evidence="9" id="KW-0479">Metal-binding</keyword>
<dbReference type="FunFam" id="2.20.28.10:FF:000001">
    <property type="entry name" value="Rubredoxin"/>
    <property type="match status" value="1"/>
</dbReference>
<evidence type="ECO:0000256" key="10">
    <source>
        <dbReference type="ARBA" id="ARBA00022827"/>
    </source>
</evidence>
<evidence type="ECO:0000256" key="12">
    <source>
        <dbReference type="ARBA" id="ARBA00023004"/>
    </source>
</evidence>
<gene>
    <name evidence="14" type="ORF">I6L31_09855</name>
</gene>
<dbReference type="PANTHER" id="PTHR43429">
    <property type="entry name" value="PYRIDINE NUCLEOTIDE-DISULFIDE OXIDOREDUCTASE DOMAIN-CONTAINING"/>
    <property type="match status" value="1"/>
</dbReference>
<evidence type="ECO:0000313" key="15">
    <source>
        <dbReference type="Proteomes" id="UP000827069"/>
    </source>
</evidence>
<dbReference type="Gene3D" id="3.50.50.60">
    <property type="entry name" value="FAD/NAD(P)-binding domain"/>
    <property type="match status" value="2"/>
</dbReference>
<comment type="function">
    <text evidence="3">Involved in the hydrocarbon hydroxylating system, which transfers electrons from NADH to rubredoxin reductase and then through rubredoxin to alkane 1 monooxygenase.</text>
</comment>
<dbReference type="SUPFAM" id="SSF51905">
    <property type="entry name" value="FAD/NAD(P)-binding domain"/>
    <property type="match status" value="1"/>
</dbReference>
<dbReference type="RefSeq" id="WP_004762979.1">
    <property type="nucleotide sequence ID" value="NZ_CP079898.1"/>
</dbReference>
<dbReference type="AlphaFoldDB" id="A0ABD7F1B2"/>
<evidence type="ECO:0000256" key="4">
    <source>
        <dbReference type="ARBA" id="ARBA00004933"/>
    </source>
</evidence>
<accession>A0ABD7F1B2</accession>
<dbReference type="InterPro" id="IPR036188">
    <property type="entry name" value="FAD/NAD-bd_sf"/>
</dbReference>
<keyword evidence="8" id="KW-0285">Flavoprotein</keyword>
<keyword evidence="12" id="KW-0408">Iron</keyword>
<dbReference type="InterPro" id="IPR018527">
    <property type="entry name" value="Rubredoxin_Fe_BS"/>
</dbReference>
<dbReference type="Pfam" id="PF07992">
    <property type="entry name" value="Pyr_redox_2"/>
    <property type="match status" value="1"/>
</dbReference>
<reference evidence="14 15" key="1">
    <citation type="submission" date="2021-07" db="EMBL/GenBank/DDBJ databases">
        <title>FDA dAtabase for Regulatory Grade micrObial Sequences (FDA-ARGOS): Supporting development and validation of Infectious Disease Dx tests.</title>
        <authorList>
            <person name="Sproer C."/>
            <person name="Gronow S."/>
            <person name="Severitt S."/>
            <person name="Schroder I."/>
            <person name="Tallon L."/>
            <person name="Sadzewicz L."/>
            <person name="Zhao X."/>
            <person name="Boylan J."/>
            <person name="Ott S."/>
            <person name="Bowen H."/>
            <person name="Vavikolanu K."/>
            <person name="Mehta A."/>
            <person name="Aluvathingal J."/>
            <person name="Nadendla S."/>
            <person name="Lowell S."/>
            <person name="Myers T."/>
            <person name="Yan Y."/>
        </authorList>
    </citation>
    <scope>NUCLEOTIDE SEQUENCE [LARGE SCALE GENOMIC DNA]</scope>
    <source>
        <strain evidence="14 15">FDAARGOS_1401</strain>
    </source>
</reference>
<comment type="similarity">
    <text evidence="6">Belongs to the FAD-dependent oxidoreductase family.</text>
</comment>
<evidence type="ECO:0000256" key="6">
    <source>
        <dbReference type="ARBA" id="ARBA00006442"/>
    </source>
</evidence>
<evidence type="ECO:0000256" key="5">
    <source>
        <dbReference type="ARBA" id="ARBA00005337"/>
    </source>
</evidence>
<dbReference type="PROSITE" id="PS50903">
    <property type="entry name" value="RUBREDOXIN_LIKE"/>
    <property type="match status" value="1"/>
</dbReference>
<evidence type="ECO:0000256" key="9">
    <source>
        <dbReference type="ARBA" id="ARBA00022723"/>
    </source>
</evidence>
<dbReference type="GO" id="GO:0046872">
    <property type="term" value="F:metal ion binding"/>
    <property type="evidence" value="ECO:0007669"/>
    <property type="project" value="UniProtKB-KW"/>
</dbReference>
<dbReference type="PANTHER" id="PTHR43429:SF3">
    <property type="entry name" value="NITRITE REDUCTASE [NAD(P)H]"/>
    <property type="match status" value="1"/>
</dbReference>
<feature type="domain" description="Rubredoxin-like" evidence="13">
    <location>
        <begin position="11"/>
        <end position="62"/>
    </location>
</feature>
<dbReference type="Pfam" id="PF00301">
    <property type="entry name" value="Rubredoxin"/>
    <property type="match status" value="1"/>
</dbReference>
<dbReference type="Gene3D" id="2.20.28.10">
    <property type="match status" value="1"/>
</dbReference>
<protein>
    <submittedName>
        <fullName evidence="14">FAD-dependent oxidoreductase</fullName>
    </submittedName>
</protein>
<dbReference type="InterPro" id="IPR024934">
    <property type="entry name" value="Rubredoxin-like_dom"/>
</dbReference>
<comment type="similarity">
    <text evidence="5">Belongs to the rubredoxin family.</text>
</comment>
<comment type="cofactor">
    <cofactor evidence="1">
        <name>Fe(3+)</name>
        <dbReference type="ChEBI" id="CHEBI:29034"/>
    </cofactor>
</comment>
<dbReference type="InterPro" id="IPR024935">
    <property type="entry name" value="Rubredoxin_dom"/>
</dbReference>
<keyword evidence="10" id="KW-0274">FAD</keyword>
<dbReference type="InterPro" id="IPR023753">
    <property type="entry name" value="FAD/NAD-binding_dom"/>
</dbReference>
<dbReference type="EMBL" id="CP079898">
    <property type="protein sequence ID" value="QXZ22069.1"/>
    <property type="molecule type" value="Genomic_DNA"/>
</dbReference>
<proteinExistence type="inferred from homology"/>
<keyword evidence="7" id="KW-0813">Transport</keyword>
<dbReference type="PRINTS" id="PR00368">
    <property type="entry name" value="FADPNR"/>
</dbReference>
<dbReference type="PRINTS" id="PR00411">
    <property type="entry name" value="PNDRDTASEI"/>
</dbReference>
<dbReference type="Proteomes" id="UP000827069">
    <property type="component" value="Chromosome"/>
</dbReference>
<evidence type="ECO:0000256" key="8">
    <source>
        <dbReference type="ARBA" id="ARBA00022630"/>
    </source>
</evidence>
<evidence type="ECO:0000256" key="11">
    <source>
        <dbReference type="ARBA" id="ARBA00022982"/>
    </source>
</evidence>
<dbReference type="InterPro" id="IPR050260">
    <property type="entry name" value="FAD-bd_OxRdtase"/>
</dbReference>
<dbReference type="CDD" id="cd00730">
    <property type="entry name" value="rubredoxin"/>
    <property type="match status" value="1"/>
</dbReference>
<comment type="pathway">
    <text evidence="4">Hydrocarbon metabolism; alkane degradation.</text>
</comment>
<dbReference type="PRINTS" id="PR00163">
    <property type="entry name" value="RUBREDOXIN"/>
</dbReference>
<dbReference type="SUPFAM" id="SSF57802">
    <property type="entry name" value="Rubredoxin-like"/>
    <property type="match status" value="1"/>
</dbReference>
<name>A0ABD7F1B2_9GAMM</name>